<proteinExistence type="predicted"/>
<feature type="compositionally biased region" description="Polar residues" evidence="1">
    <location>
        <begin position="586"/>
        <end position="596"/>
    </location>
</feature>
<comment type="caution">
    <text evidence="2">The sequence shown here is derived from an EMBL/GenBank/DDBJ whole genome shotgun (WGS) entry which is preliminary data.</text>
</comment>
<evidence type="ECO:0000313" key="3">
    <source>
        <dbReference type="Proteomes" id="UP000290288"/>
    </source>
</evidence>
<feature type="region of interest" description="Disordered" evidence="1">
    <location>
        <begin position="139"/>
        <end position="162"/>
    </location>
</feature>
<accession>A0A4Q2DN23</accession>
<reference evidence="2 3" key="1">
    <citation type="submission" date="2019-01" db="EMBL/GenBank/DDBJ databases">
        <title>Draft genome sequence of Psathyrella aberdarensis IHI B618.</title>
        <authorList>
            <person name="Buettner E."/>
            <person name="Kellner H."/>
        </authorList>
    </citation>
    <scope>NUCLEOTIDE SEQUENCE [LARGE SCALE GENOMIC DNA]</scope>
    <source>
        <strain evidence="2 3">IHI B618</strain>
    </source>
</reference>
<feature type="region of interest" description="Disordered" evidence="1">
    <location>
        <begin position="671"/>
        <end position="829"/>
    </location>
</feature>
<dbReference type="PROSITE" id="PS51257">
    <property type="entry name" value="PROKAR_LIPOPROTEIN"/>
    <property type="match status" value="1"/>
</dbReference>
<feature type="compositionally biased region" description="Pro residues" evidence="1">
    <location>
        <begin position="192"/>
        <end position="202"/>
    </location>
</feature>
<feature type="region of interest" description="Disordered" evidence="1">
    <location>
        <begin position="632"/>
        <end position="655"/>
    </location>
</feature>
<keyword evidence="3" id="KW-1185">Reference proteome</keyword>
<dbReference type="Proteomes" id="UP000290288">
    <property type="component" value="Unassembled WGS sequence"/>
</dbReference>
<feature type="compositionally biased region" description="Acidic residues" evidence="1">
    <location>
        <begin position="729"/>
        <end position="747"/>
    </location>
</feature>
<dbReference type="OrthoDB" id="2686083at2759"/>
<protein>
    <submittedName>
        <fullName evidence="2">Uncharacterized protein</fullName>
    </submittedName>
</protein>
<feature type="region of interest" description="Disordered" evidence="1">
    <location>
        <begin position="181"/>
        <end position="205"/>
    </location>
</feature>
<feature type="compositionally biased region" description="Acidic residues" evidence="1">
    <location>
        <begin position="527"/>
        <end position="577"/>
    </location>
</feature>
<feature type="compositionally biased region" description="Polar residues" evidence="1">
    <location>
        <begin position="139"/>
        <end position="148"/>
    </location>
</feature>
<gene>
    <name evidence="2" type="ORF">EST38_g4406</name>
</gene>
<feature type="region of interest" description="Disordered" evidence="1">
    <location>
        <begin position="527"/>
        <end position="620"/>
    </location>
</feature>
<name>A0A4Q2DN23_9AGAR</name>
<dbReference type="EMBL" id="SDEE01000107">
    <property type="protein sequence ID" value="RXW21449.1"/>
    <property type="molecule type" value="Genomic_DNA"/>
</dbReference>
<organism evidence="2 3">
    <name type="scientific">Candolleomyces aberdarensis</name>
    <dbReference type="NCBI Taxonomy" id="2316362"/>
    <lineage>
        <taxon>Eukaryota</taxon>
        <taxon>Fungi</taxon>
        <taxon>Dikarya</taxon>
        <taxon>Basidiomycota</taxon>
        <taxon>Agaricomycotina</taxon>
        <taxon>Agaricomycetes</taxon>
        <taxon>Agaricomycetidae</taxon>
        <taxon>Agaricales</taxon>
        <taxon>Agaricineae</taxon>
        <taxon>Psathyrellaceae</taxon>
        <taxon>Candolleomyces</taxon>
    </lineage>
</organism>
<dbReference type="AlphaFoldDB" id="A0A4Q2DN23"/>
<evidence type="ECO:0000256" key="1">
    <source>
        <dbReference type="SAM" id="MobiDB-lite"/>
    </source>
</evidence>
<feature type="compositionally biased region" description="Pro residues" evidence="1">
    <location>
        <begin position="607"/>
        <end position="616"/>
    </location>
</feature>
<evidence type="ECO:0000313" key="2">
    <source>
        <dbReference type="EMBL" id="RXW21449.1"/>
    </source>
</evidence>
<dbReference type="STRING" id="2316362.A0A4Q2DN23"/>
<sequence>MDRVSLLGPLALLGCSAIVVGLVCLAARRFGFAGRLQSLLRYVPGIPSSSLPAPANASITSLSSSLNRTVKTAKSTVKNATHLSVPKALGSRWSQIMAFFTRRRRKRIMLEELPTTASSEDDTVSSVSKAESPVLVDLTETSSVSSPTIPLRRLGATSPPLRSPTPLLVSVSGLLATPPLTAASSSGLSRDSPPPPSTPPPYRGVRHSFIPVSPFSSPPFKATPGRGVDLQDLYPVMRQSTGLIYPHSRPSTPSPVSNNPYFLSTSPIPVSPFRYHRRTRSLGGINAKRIVAPSIPADVFNESSGHLELNNFASHRRLTSRSTELLIDLESGGEGEAVLEECSLSLVAADGGSDDFDHGLSDDGLDEDLEVLTPSHLLSRSFPSIQDRRISGSGSSGGHVAEVAEVMEREGPPARVEFPKIASNNAWREWDDDEKSLLSLHLDEPSSLEPILPIPTTTLDLSVSSRDPFVDVFTPDLGLDLFENPFDDPDAGDPFSPTPASAGEVVADSMIPDLELDSELIDDALDWDGCEVEAEGEEEEEEEEAEEEEEEEEGMGMEIGQEDEADEEKETESEEEIVLQIPCDTVSGSEEQTLSDISADLCSSHMPTPPASPPFPTLRVPSEVSLPVTAPITARDTEEAISNAPAERTELPSDPILLESTTVVALETLDDKVLEEAAEESLPTDDPPLPEIISQHTGASELSPPPTPVLPISSLADTSDEREPTGDAGELDAVVEGEPIDSVDEEASLSHSPESERSRPAWSIRAAEAPRLGMSPEVPKETPTDGVQVPSDSDRQEHDEADATQPFDQIPGAFPESDQTEQLRQRKPAAVIKDECPQARPSKLGRSSAIDTSSFAAAVVSLRRKPEPLDVALAMQMRPGLGAGADPAWMVRFMMSVFGWLAVAMSAGID</sequence>